<keyword evidence="2" id="KW-0413">Isomerase</keyword>
<evidence type="ECO:0000259" key="1">
    <source>
        <dbReference type="Pfam" id="PF11716"/>
    </source>
</evidence>
<dbReference type="RefSeq" id="WP_252439306.1">
    <property type="nucleotide sequence ID" value="NZ_JAGSOV010000035.1"/>
</dbReference>
<organism evidence="2 3">
    <name type="scientific">Pseudonocardia humida</name>
    <dbReference type="NCBI Taxonomy" id="2800819"/>
    <lineage>
        <taxon>Bacteria</taxon>
        <taxon>Bacillati</taxon>
        <taxon>Actinomycetota</taxon>
        <taxon>Actinomycetes</taxon>
        <taxon>Pseudonocardiales</taxon>
        <taxon>Pseudonocardiaceae</taxon>
        <taxon>Pseudonocardia</taxon>
    </lineage>
</organism>
<dbReference type="SUPFAM" id="SSF109854">
    <property type="entry name" value="DinB/YfiT-like putative metalloenzymes"/>
    <property type="match status" value="1"/>
</dbReference>
<dbReference type="InterPro" id="IPR034660">
    <property type="entry name" value="DinB/YfiT-like"/>
</dbReference>
<dbReference type="InterPro" id="IPR024344">
    <property type="entry name" value="MDMPI_metal-binding"/>
</dbReference>
<dbReference type="Gene3D" id="1.20.120.450">
    <property type="entry name" value="dinb family like domain"/>
    <property type="match status" value="1"/>
</dbReference>
<feature type="domain" description="Mycothiol-dependent maleylpyruvate isomerase metal-binding" evidence="1">
    <location>
        <begin position="9"/>
        <end position="155"/>
    </location>
</feature>
<comment type="caution">
    <text evidence="2">The sequence shown here is derived from an EMBL/GenBank/DDBJ whole genome shotgun (WGS) entry which is preliminary data.</text>
</comment>
<name>A0ABT1A0J2_9PSEU</name>
<protein>
    <submittedName>
        <fullName evidence="2">Maleylpyruvate isomerase N-terminal domain-containing protein</fullName>
    </submittedName>
</protein>
<evidence type="ECO:0000313" key="3">
    <source>
        <dbReference type="Proteomes" id="UP001165283"/>
    </source>
</evidence>
<reference evidence="2" key="1">
    <citation type="submission" date="2021-04" db="EMBL/GenBank/DDBJ databases">
        <title>Pseudonocardia sp. nov., isolated from sandy soil of mangrove forest.</title>
        <authorList>
            <person name="Zan Z."/>
            <person name="Huang R."/>
            <person name="Liu W."/>
        </authorList>
    </citation>
    <scope>NUCLEOTIDE SEQUENCE</scope>
    <source>
        <strain evidence="2">S2-4</strain>
    </source>
</reference>
<dbReference type="EMBL" id="JAGSOV010000035">
    <property type="protein sequence ID" value="MCO1656514.1"/>
    <property type="molecule type" value="Genomic_DNA"/>
</dbReference>
<gene>
    <name evidence="2" type="ORF">KDL28_15765</name>
</gene>
<accession>A0ABT1A0J2</accession>
<dbReference type="GO" id="GO:0016853">
    <property type="term" value="F:isomerase activity"/>
    <property type="evidence" value="ECO:0007669"/>
    <property type="project" value="UniProtKB-KW"/>
</dbReference>
<evidence type="ECO:0000313" key="2">
    <source>
        <dbReference type="EMBL" id="MCO1656514.1"/>
    </source>
</evidence>
<proteinExistence type="predicted"/>
<dbReference type="Pfam" id="PF11716">
    <property type="entry name" value="MDMPI_N"/>
    <property type="match status" value="1"/>
</dbReference>
<dbReference type="Proteomes" id="UP001165283">
    <property type="component" value="Unassembled WGS sequence"/>
</dbReference>
<keyword evidence="3" id="KW-1185">Reference proteome</keyword>
<sequence length="206" mass="21073">MPDPAALFADAAATVADLLDRVAPDAWDGPGLGAWDLRALVGHTSRSLVTVITYLDGPAVEERVGSAAEYYALIKTGTIPGTADPEAIVERGRRAGAQLGDDPAAAFRALIGPATAKVAEVGPDTVVETIAGGMRVDRYLTTRTFELVVHGLDIAAATGGEVVFAPGVLSEALGMSAEVAVRLGEGEAVLLALTGRRPLPAGFCVV</sequence>